<dbReference type="EMBL" id="JBHSSA010000084">
    <property type="protein sequence ID" value="MFC6254706.1"/>
    <property type="molecule type" value="Genomic_DNA"/>
</dbReference>
<dbReference type="Proteomes" id="UP001596190">
    <property type="component" value="Unassembled WGS sequence"/>
</dbReference>
<evidence type="ECO:0000256" key="1">
    <source>
        <dbReference type="ARBA" id="ARBA00022833"/>
    </source>
</evidence>
<gene>
    <name evidence="3" type="ORF">ACFP1H_08945</name>
</gene>
<dbReference type="CDD" id="cd07716">
    <property type="entry name" value="RNaseZ_short-form-like_MBL-fold"/>
    <property type="match status" value="1"/>
</dbReference>
<keyword evidence="4" id="KW-1185">Reference proteome</keyword>
<dbReference type="PANTHER" id="PTHR46018">
    <property type="entry name" value="ZINC PHOSPHODIESTERASE ELAC PROTEIN 1"/>
    <property type="match status" value="1"/>
</dbReference>
<sequence length="254" mass="27731">MKVTVLGYYGGYPANGIGTSSYLIESNGYHLLMDCGSGALLSLEKVLDPLKLDAVILSHYHHDHVADVGVLQYYWQLHEERPNQTTLPIYGPTADPLNFGSLTWPHASQGMGYAPADILHLGPLTISFLPMKHPVPAFGMRIVETKTGETLVFTADTAYIPELIPFARHADLLMTDTNFFDDKQGTKWHMTAGESGQLAKDAQVGQLMLTHLPQVGELASLKQEAQQAAGKVPVELAALRQTFAVKCDDNPICS</sequence>
<dbReference type="RefSeq" id="WP_137631903.1">
    <property type="nucleotide sequence ID" value="NZ_BJDO01000083.1"/>
</dbReference>
<feature type="domain" description="Metallo-beta-lactamase" evidence="2">
    <location>
        <begin position="18"/>
        <end position="211"/>
    </location>
</feature>
<protein>
    <submittedName>
        <fullName evidence="3">MBL fold metallo-hydrolase</fullName>
    </submittedName>
</protein>
<evidence type="ECO:0000259" key="2">
    <source>
        <dbReference type="SMART" id="SM00849"/>
    </source>
</evidence>
<name>A0ABW1T9R0_9LACO</name>
<dbReference type="InterPro" id="IPR001279">
    <property type="entry name" value="Metallo-B-lactamas"/>
</dbReference>
<dbReference type="SMART" id="SM00849">
    <property type="entry name" value="Lactamase_B"/>
    <property type="match status" value="1"/>
</dbReference>
<organism evidence="3 4">
    <name type="scientific">Secundilactobacillus hailunensis</name>
    <dbReference type="NCBI Taxonomy" id="2559923"/>
    <lineage>
        <taxon>Bacteria</taxon>
        <taxon>Bacillati</taxon>
        <taxon>Bacillota</taxon>
        <taxon>Bacilli</taxon>
        <taxon>Lactobacillales</taxon>
        <taxon>Lactobacillaceae</taxon>
        <taxon>Secundilactobacillus</taxon>
    </lineage>
</organism>
<reference evidence="4" key="1">
    <citation type="journal article" date="2019" name="Int. J. Syst. Evol. Microbiol.">
        <title>The Global Catalogue of Microorganisms (GCM) 10K type strain sequencing project: providing services to taxonomists for standard genome sequencing and annotation.</title>
        <authorList>
            <consortium name="The Broad Institute Genomics Platform"/>
            <consortium name="The Broad Institute Genome Sequencing Center for Infectious Disease"/>
            <person name="Wu L."/>
            <person name="Ma J."/>
        </authorList>
    </citation>
    <scope>NUCLEOTIDE SEQUENCE [LARGE SCALE GENOMIC DNA]</scope>
    <source>
        <strain evidence="4">CCM 8950</strain>
    </source>
</reference>
<dbReference type="InterPro" id="IPR036866">
    <property type="entry name" value="RibonucZ/Hydroxyglut_hydro"/>
</dbReference>
<keyword evidence="1" id="KW-0862">Zinc</keyword>
<dbReference type="SUPFAM" id="SSF56281">
    <property type="entry name" value="Metallo-hydrolase/oxidoreductase"/>
    <property type="match status" value="1"/>
</dbReference>
<accession>A0ABW1T9R0</accession>
<dbReference type="PANTHER" id="PTHR46018:SF4">
    <property type="entry name" value="METALLO-HYDROLASE YHFI-RELATED"/>
    <property type="match status" value="1"/>
</dbReference>
<evidence type="ECO:0000313" key="4">
    <source>
        <dbReference type="Proteomes" id="UP001596190"/>
    </source>
</evidence>
<evidence type="ECO:0000313" key="3">
    <source>
        <dbReference type="EMBL" id="MFC6254706.1"/>
    </source>
</evidence>
<dbReference type="Pfam" id="PF12706">
    <property type="entry name" value="Lactamase_B_2"/>
    <property type="match status" value="1"/>
</dbReference>
<proteinExistence type="predicted"/>
<comment type="caution">
    <text evidence="3">The sequence shown here is derived from an EMBL/GenBank/DDBJ whole genome shotgun (WGS) entry which is preliminary data.</text>
</comment>
<dbReference type="Gene3D" id="3.60.15.10">
    <property type="entry name" value="Ribonuclease Z/Hydroxyacylglutathione hydrolase-like"/>
    <property type="match status" value="1"/>
</dbReference>